<sequence>MFKFSFNNFSNTISAFNLFNFSINLNKKNAKVQLHPEESVQKEITNNEINKWRDYKTALHGGEISYIGDLKENITIYLFIQKTPTSGAWNLVVPVVKGDESKRFLEFALGSFALQGCGGGLNNTDTLFYYLEKHINKGYNVTILPKVIESTYLDDFQYLDSNVKIETLLENSIDLINYRKGKLDWIFKEYIRLSNKYSLV</sequence>
<accession>A0AAW4UZ26</accession>
<comment type="caution">
    <text evidence="1">The sequence shown here is derived from an EMBL/GenBank/DDBJ whole genome shotgun (WGS) entry which is preliminary data.</text>
</comment>
<evidence type="ECO:0000313" key="1">
    <source>
        <dbReference type="EMBL" id="MCB7282694.1"/>
    </source>
</evidence>
<protein>
    <submittedName>
        <fullName evidence="1">Uncharacterized protein</fullName>
    </submittedName>
</protein>
<dbReference type="RefSeq" id="WP_117596722.1">
    <property type="nucleotide sequence ID" value="NZ_JACBPT010000014.1"/>
</dbReference>
<proteinExistence type="predicted"/>
<dbReference type="AlphaFoldDB" id="A0AAW4UZ26"/>
<evidence type="ECO:0000313" key="2">
    <source>
        <dbReference type="Proteomes" id="UP001199363"/>
    </source>
</evidence>
<reference evidence="1" key="1">
    <citation type="submission" date="2021-10" db="EMBL/GenBank/DDBJ databases">
        <title>Collection of gut derived symbiotic bacterial strains cultured from healthy donors.</title>
        <authorList>
            <person name="Lin H."/>
            <person name="Littmann E."/>
            <person name="Kohout C."/>
            <person name="Pamer E.G."/>
        </authorList>
    </citation>
    <scope>NUCLEOTIDE SEQUENCE</scope>
    <source>
        <strain evidence="1">DFI.1.167</strain>
    </source>
</reference>
<dbReference type="Proteomes" id="UP001199363">
    <property type="component" value="Unassembled WGS sequence"/>
</dbReference>
<organism evidence="1 2">
    <name type="scientific">Phocaeicola vulgatus</name>
    <name type="common">Bacteroides vulgatus</name>
    <dbReference type="NCBI Taxonomy" id="821"/>
    <lineage>
        <taxon>Bacteria</taxon>
        <taxon>Pseudomonadati</taxon>
        <taxon>Bacteroidota</taxon>
        <taxon>Bacteroidia</taxon>
        <taxon>Bacteroidales</taxon>
        <taxon>Bacteroidaceae</taxon>
        <taxon>Phocaeicola</taxon>
    </lineage>
</organism>
<dbReference type="EMBL" id="JAJCQG010000063">
    <property type="protein sequence ID" value="MCB7282694.1"/>
    <property type="molecule type" value="Genomic_DNA"/>
</dbReference>
<name>A0AAW4UZ26_PHOVU</name>
<gene>
    <name evidence="1" type="ORF">LI282_16830</name>
</gene>